<dbReference type="OrthoDB" id="427924at2759"/>
<name>A0A0J7K5B9_LASNI</name>
<reference evidence="1 2" key="1">
    <citation type="submission" date="2015-04" db="EMBL/GenBank/DDBJ databases">
        <title>Lasius niger genome sequencing.</title>
        <authorList>
            <person name="Konorov E.A."/>
            <person name="Nikitin M.A."/>
            <person name="Kirill M.V."/>
            <person name="Chang P."/>
        </authorList>
    </citation>
    <scope>NUCLEOTIDE SEQUENCE [LARGE SCALE GENOMIC DNA]</scope>
    <source>
        <tissue evidence="1">Whole</tissue>
    </source>
</reference>
<gene>
    <name evidence="1" type="ORF">RF55_15666</name>
</gene>
<protein>
    <submittedName>
        <fullName evidence="1">Integrase core domain protein</fullName>
    </submittedName>
</protein>
<proteinExistence type="predicted"/>
<organism evidence="1 2">
    <name type="scientific">Lasius niger</name>
    <name type="common">Black garden ant</name>
    <dbReference type="NCBI Taxonomy" id="67767"/>
    <lineage>
        <taxon>Eukaryota</taxon>
        <taxon>Metazoa</taxon>
        <taxon>Ecdysozoa</taxon>
        <taxon>Arthropoda</taxon>
        <taxon>Hexapoda</taxon>
        <taxon>Insecta</taxon>
        <taxon>Pterygota</taxon>
        <taxon>Neoptera</taxon>
        <taxon>Endopterygota</taxon>
        <taxon>Hymenoptera</taxon>
        <taxon>Apocrita</taxon>
        <taxon>Aculeata</taxon>
        <taxon>Formicoidea</taxon>
        <taxon>Formicidae</taxon>
        <taxon>Formicinae</taxon>
        <taxon>Lasius</taxon>
        <taxon>Lasius</taxon>
    </lineage>
</organism>
<dbReference type="EMBL" id="LBMM01013420">
    <property type="protein sequence ID" value="KMQ85648.1"/>
    <property type="molecule type" value="Genomic_DNA"/>
</dbReference>
<evidence type="ECO:0000313" key="2">
    <source>
        <dbReference type="Proteomes" id="UP000036403"/>
    </source>
</evidence>
<dbReference type="AlphaFoldDB" id="A0A0J7K5B9"/>
<keyword evidence="2" id="KW-1185">Reference proteome</keyword>
<dbReference type="Proteomes" id="UP000036403">
    <property type="component" value="Unassembled WGS sequence"/>
</dbReference>
<accession>A0A0J7K5B9</accession>
<dbReference type="PaxDb" id="67767-A0A0J7K5B9"/>
<comment type="caution">
    <text evidence="1">The sequence shown here is derived from an EMBL/GenBank/DDBJ whole genome shotgun (WGS) entry which is preliminary data.</text>
</comment>
<sequence>MPKPSNIAEVRCFLGFDYEVESKKGSENVNVDCLSRAPKNQQYYSTDITINEKVYQLCYSTIFEISSEKLIAKSIAQETDKDKVLSKIKKNLL</sequence>
<evidence type="ECO:0000313" key="1">
    <source>
        <dbReference type="EMBL" id="KMQ85648.1"/>
    </source>
</evidence>